<dbReference type="HOGENOM" id="CLU_1019659_0_0_1"/>
<dbReference type="Proteomes" id="UP000001194">
    <property type="component" value="Unassembled WGS sequence"/>
</dbReference>
<organism evidence="3">
    <name type="scientific">Laccaria bicolor (strain S238N-H82 / ATCC MYA-4686)</name>
    <name type="common">Bicoloured deceiver</name>
    <name type="synonym">Laccaria laccata var. bicolor</name>
    <dbReference type="NCBI Taxonomy" id="486041"/>
    <lineage>
        <taxon>Eukaryota</taxon>
        <taxon>Fungi</taxon>
        <taxon>Dikarya</taxon>
        <taxon>Basidiomycota</taxon>
        <taxon>Agaricomycotina</taxon>
        <taxon>Agaricomycetes</taxon>
        <taxon>Agaricomycetidae</taxon>
        <taxon>Agaricales</taxon>
        <taxon>Agaricineae</taxon>
        <taxon>Hydnangiaceae</taxon>
        <taxon>Laccaria</taxon>
    </lineage>
</organism>
<evidence type="ECO:0000313" key="2">
    <source>
        <dbReference type="EMBL" id="EDR02947.1"/>
    </source>
</evidence>
<keyword evidence="3" id="KW-1185">Reference proteome</keyword>
<accession>B0DR68</accession>
<dbReference type="RefSeq" id="XP_001886370.1">
    <property type="nucleotide sequence ID" value="XM_001886335.1"/>
</dbReference>
<sequence length="273" mass="30452">MLGTNPLSRFANSACSKGHILPSLQGMADHNTRSREIAAGHHEQRWAGNGRGRSEGKTDGREEGGGHSQAAAEISHFLGKALGQIDIMVECFRHLLSRRTGTPERMFLKSPLKNGLNSWRGIKGGSLRALMGSEARKRYWSLSIEVDDLLIFWKLARAFVFFLSSWATPLEALTYAYAFQISKSVWASKFVSDVVKVFGVLFSETMVAEEQQVLPSRQEICPGVHSDNARHHFVAVPVFGHTRVLDFTWSAKGLQRQLNSTFTSYATQRTIKI</sequence>
<name>B0DR68_LACBS</name>
<evidence type="ECO:0000313" key="3">
    <source>
        <dbReference type="Proteomes" id="UP000001194"/>
    </source>
</evidence>
<dbReference type="EMBL" id="DS547127">
    <property type="protein sequence ID" value="EDR02947.1"/>
    <property type="molecule type" value="Genomic_DNA"/>
</dbReference>
<dbReference type="InParanoid" id="B0DR68"/>
<dbReference type="AlphaFoldDB" id="B0DR68"/>
<protein>
    <submittedName>
        <fullName evidence="2">Predicted protein</fullName>
    </submittedName>
</protein>
<evidence type="ECO:0000256" key="1">
    <source>
        <dbReference type="SAM" id="MobiDB-lite"/>
    </source>
</evidence>
<dbReference type="KEGG" id="lbc:LACBIDRAFT_331968"/>
<reference evidence="2 3" key="1">
    <citation type="journal article" date="2008" name="Nature">
        <title>The genome of Laccaria bicolor provides insights into mycorrhizal symbiosis.</title>
        <authorList>
            <person name="Martin F."/>
            <person name="Aerts A."/>
            <person name="Ahren D."/>
            <person name="Brun A."/>
            <person name="Danchin E.G.J."/>
            <person name="Duchaussoy F."/>
            <person name="Gibon J."/>
            <person name="Kohler A."/>
            <person name="Lindquist E."/>
            <person name="Pereda V."/>
            <person name="Salamov A."/>
            <person name="Shapiro H.J."/>
            <person name="Wuyts J."/>
            <person name="Blaudez D."/>
            <person name="Buee M."/>
            <person name="Brokstein P."/>
            <person name="Canbaeck B."/>
            <person name="Cohen D."/>
            <person name="Courty P.E."/>
            <person name="Coutinho P.M."/>
            <person name="Delaruelle C."/>
            <person name="Detter J.C."/>
            <person name="Deveau A."/>
            <person name="DiFazio S."/>
            <person name="Duplessis S."/>
            <person name="Fraissinet-Tachet L."/>
            <person name="Lucic E."/>
            <person name="Frey-Klett P."/>
            <person name="Fourrey C."/>
            <person name="Feussner I."/>
            <person name="Gay G."/>
            <person name="Grimwood J."/>
            <person name="Hoegger P.J."/>
            <person name="Jain P."/>
            <person name="Kilaru S."/>
            <person name="Labbe J."/>
            <person name="Lin Y.C."/>
            <person name="Legue V."/>
            <person name="Le Tacon F."/>
            <person name="Marmeisse R."/>
            <person name="Melayah D."/>
            <person name="Montanini B."/>
            <person name="Muratet M."/>
            <person name="Nehls U."/>
            <person name="Niculita-Hirzel H."/>
            <person name="Oudot-Le Secq M.P."/>
            <person name="Peter M."/>
            <person name="Quesneville H."/>
            <person name="Rajashekar B."/>
            <person name="Reich M."/>
            <person name="Rouhier N."/>
            <person name="Schmutz J."/>
            <person name="Yin T."/>
            <person name="Chalot M."/>
            <person name="Henrissat B."/>
            <person name="Kuees U."/>
            <person name="Lucas S."/>
            <person name="Van de Peer Y."/>
            <person name="Podila G.K."/>
            <person name="Polle A."/>
            <person name="Pukkila P.J."/>
            <person name="Richardson P.M."/>
            <person name="Rouze P."/>
            <person name="Sanders I.R."/>
            <person name="Stajich J.E."/>
            <person name="Tunlid A."/>
            <person name="Tuskan G."/>
            <person name="Grigoriev I.V."/>
        </authorList>
    </citation>
    <scope>NUCLEOTIDE SEQUENCE [LARGE SCALE GENOMIC DNA]</scope>
    <source>
        <strain evidence="3">S238N-H82 / ATCC MYA-4686</strain>
    </source>
</reference>
<feature type="compositionally biased region" description="Basic and acidic residues" evidence="1">
    <location>
        <begin position="52"/>
        <end position="65"/>
    </location>
</feature>
<dbReference type="GeneID" id="6081993"/>
<proteinExistence type="predicted"/>
<gene>
    <name evidence="2" type="ORF">LACBIDRAFT_331968</name>
</gene>
<feature type="region of interest" description="Disordered" evidence="1">
    <location>
        <begin position="39"/>
        <end position="67"/>
    </location>
</feature>